<dbReference type="EMBL" id="JAAMFI010000002">
    <property type="protein sequence ID" value="MBS9335286.1"/>
    <property type="molecule type" value="Genomic_DNA"/>
</dbReference>
<comment type="caution">
    <text evidence="2">The sequence shown here is derived from an EMBL/GenBank/DDBJ whole genome shotgun (WGS) entry which is preliminary data.</text>
</comment>
<feature type="transmembrane region" description="Helical" evidence="1">
    <location>
        <begin position="98"/>
        <end position="125"/>
    </location>
</feature>
<gene>
    <name evidence="2" type="ORF">G6R27_04490</name>
</gene>
<dbReference type="Proteomes" id="UP001519418">
    <property type="component" value="Unassembled WGS sequence"/>
</dbReference>
<name>A0ABS5QQ53_9LACO</name>
<feature type="transmembrane region" description="Helical" evidence="1">
    <location>
        <begin position="56"/>
        <end position="77"/>
    </location>
</feature>
<dbReference type="PROSITE" id="PS51257">
    <property type="entry name" value="PROKAR_LIPOPROTEIN"/>
    <property type="match status" value="1"/>
</dbReference>
<keyword evidence="1" id="KW-0472">Membrane</keyword>
<evidence type="ECO:0000256" key="1">
    <source>
        <dbReference type="SAM" id="Phobius"/>
    </source>
</evidence>
<accession>A0ABS5QQ53</accession>
<sequence>MPRRLSVVTLLVVTALLFAMTGVTLLACRDVDLASASALKTSNTFYFLQIGQSNPAYDLVLFCMLTIFANFIFVYAKNSPFFFNIIQRIGYRRFLTKGVVVSFIGGATLSLLMSLYQLVLLSLFIHPLSFGPVADNKANGLAFYDDGNLWSTIQFCFLAAIGWGIYAMFVFSATLWVKKTAIAIVSGSLLGVAFFLAPAILAQLLNGHLSGALYSLQVSTLIAPGMVSYPTISMDKTVFYFICAACLYTLLTVSSASLWMKKKERFA</sequence>
<feature type="transmembrane region" description="Helical" evidence="1">
    <location>
        <begin position="149"/>
        <end position="169"/>
    </location>
</feature>
<evidence type="ECO:0000313" key="3">
    <source>
        <dbReference type="Proteomes" id="UP001519418"/>
    </source>
</evidence>
<dbReference type="RefSeq" id="WP_213819877.1">
    <property type="nucleotide sequence ID" value="NZ_JAAMFI010000002.1"/>
</dbReference>
<keyword evidence="3" id="KW-1185">Reference proteome</keyword>
<evidence type="ECO:0008006" key="4">
    <source>
        <dbReference type="Google" id="ProtNLM"/>
    </source>
</evidence>
<feature type="transmembrane region" description="Helical" evidence="1">
    <location>
        <begin position="181"/>
        <end position="205"/>
    </location>
</feature>
<feature type="transmembrane region" description="Helical" evidence="1">
    <location>
        <begin position="238"/>
        <end position="260"/>
    </location>
</feature>
<organism evidence="2 3">
    <name type="scientific">Fructobacillus papyriferae</name>
    <dbReference type="NCBI Taxonomy" id="2713171"/>
    <lineage>
        <taxon>Bacteria</taxon>
        <taxon>Bacillati</taxon>
        <taxon>Bacillota</taxon>
        <taxon>Bacilli</taxon>
        <taxon>Lactobacillales</taxon>
        <taxon>Lactobacillaceae</taxon>
        <taxon>Fructobacillus</taxon>
    </lineage>
</organism>
<proteinExistence type="predicted"/>
<protein>
    <recommendedName>
        <fullName evidence="4">ABC transporter permease</fullName>
    </recommendedName>
</protein>
<keyword evidence="1" id="KW-0812">Transmembrane</keyword>
<reference evidence="2 3" key="1">
    <citation type="submission" date="2020-02" db="EMBL/GenBank/DDBJ databases">
        <title>Fructobacillus sp. isolated from paper mulberry of Taiwan.</title>
        <authorList>
            <person name="Lin S.-T."/>
        </authorList>
    </citation>
    <scope>NUCLEOTIDE SEQUENCE [LARGE SCALE GENOMIC DNA]</scope>
    <source>
        <strain evidence="2 3">M1-10</strain>
    </source>
</reference>
<keyword evidence="1" id="KW-1133">Transmembrane helix</keyword>
<evidence type="ECO:0000313" key="2">
    <source>
        <dbReference type="EMBL" id="MBS9335286.1"/>
    </source>
</evidence>